<dbReference type="InterPro" id="IPR052184">
    <property type="entry name" value="SDR_enzymes"/>
</dbReference>
<protein>
    <submittedName>
        <fullName evidence="2">Putative short-chain dehydrogenase/reductase</fullName>
    </submittedName>
</protein>
<dbReference type="SUPFAM" id="SSF51735">
    <property type="entry name" value="NAD(P)-binding Rossmann-fold domains"/>
    <property type="match status" value="1"/>
</dbReference>
<dbReference type="AlphaFoldDB" id="K1WLV6"/>
<dbReference type="InParanoid" id="K1WLV6"/>
<feature type="compositionally biased region" description="Pro residues" evidence="1">
    <location>
        <begin position="149"/>
        <end position="182"/>
    </location>
</feature>
<dbReference type="KEGG" id="mbe:MBM_02907"/>
<dbReference type="eggNOG" id="KOG1611">
    <property type="taxonomic scope" value="Eukaryota"/>
</dbReference>
<dbReference type="OMA" id="DCAVINP"/>
<evidence type="ECO:0000313" key="2">
    <source>
        <dbReference type="EMBL" id="EKD18665.1"/>
    </source>
</evidence>
<organism evidence="2 3">
    <name type="scientific">Marssonina brunnea f. sp. multigermtubi (strain MB_m1)</name>
    <name type="common">Marssonina leaf spot fungus</name>
    <dbReference type="NCBI Taxonomy" id="1072389"/>
    <lineage>
        <taxon>Eukaryota</taxon>
        <taxon>Fungi</taxon>
        <taxon>Dikarya</taxon>
        <taxon>Ascomycota</taxon>
        <taxon>Pezizomycotina</taxon>
        <taxon>Leotiomycetes</taxon>
        <taxon>Helotiales</taxon>
        <taxon>Drepanopezizaceae</taxon>
        <taxon>Drepanopeziza</taxon>
    </lineage>
</organism>
<dbReference type="InterPro" id="IPR036291">
    <property type="entry name" value="NAD(P)-bd_dom_sf"/>
</dbReference>
<dbReference type="Pfam" id="PF00106">
    <property type="entry name" value="adh_short"/>
    <property type="match status" value="1"/>
</dbReference>
<dbReference type="PANTHER" id="PTHR45458:SF1">
    <property type="entry name" value="SHORT CHAIN DEHYDROGENASE"/>
    <property type="match status" value="1"/>
</dbReference>
<evidence type="ECO:0000256" key="1">
    <source>
        <dbReference type="SAM" id="MobiDB-lite"/>
    </source>
</evidence>
<accession>K1WLV6</accession>
<feature type="region of interest" description="Disordered" evidence="1">
    <location>
        <begin position="125"/>
        <end position="183"/>
    </location>
</feature>
<reference evidence="2 3" key="1">
    <citation type="journal article" date="2012" name="BMC Genomics">
        <title>Sequencing the genome of Marssonina brunnea reveals fungus-poplar co-evolution.</title>
        <authorList>
            <person name="Zhu S."/>
            <person name="Cao Y.-Z."/>
            <person name="Jiang C."/>
            <person name="Tan B.-Y."/>
            <person name="Wang Z."/>
            <person name="Feng S."/>
            <person name="Zhang L."/>
            <person name="Su X.-H."/>
            <person name="Brejova B."/>
            <person name="Vinar T."/>
            <person name="Xu M."/>
            <person name="Wang M.-X."/>
            <person name="Zhang S.-G."/>
            <person name="Huang M.-R."/>
            <person name="Wu R."/>
            <person name="Zhou Y."/>
        </authorList>
    </citation>
    <scope>NUCLEOTIDE SEQUENCE [LARGE SCALE GENOMIC DNA]</scope>
    <source>
        <strain evidence="2 3">MB_m1</strain>
    </source>
</reference>
<dbReference type="Proteomes" id="UP000006753">
    <property type="component" value="Unassembled WGS sequence"/>
</dbReference>
<dbReference type="EMBL" id="JH921432">
    <property type="protein sequence ID" value="EKD18665.1"/>
    <property type="molecule type" value="Genomic_DNA"/>
</dbReference>
<sequence length="344" mass="36383">MFEPFPRGIAASLRATPPQIWLIVGATRGIGLEFTTQLLDLGYTVIATARAPTASTTSTASNLWALTGTRNGHNLTILECDVSSEDCIKGFTEQVRRLGRPGGVLDRGVIDVAVLNAGILEYPGRVSEVPRTPSPPSPTTSTPTRSGPSSPPPTSSRSPPRPPRAPSPSPAAPSPQPTPPTAPIHVKTLVFLSSDSGSAARFRAFEDGFGVYSASKAALNQGLRHLAAELHKKSTDSVRAKSASPLSISNLITGSPGPRGSRTVVLALHPGEVSTEMAADVGLAWEVEGIISPRESVGCMLRVIAEKGWGGYDEGGERSAREDGKREEEGAATFWTWEGRRHPW</sequence>
<dbReference type="OrthoDB" id="9876299at2759"/>
<dbReference type="Gene3D" id="3.40.50.720">
    <property type="entry name" value="NAD(P)-binding Rossmann-like Domain"/>
    <property type="match status" value="2"/>
</dbReference>
<dbReference type="InterPro" id="IPR002347">
    <property type="entry name" value="SDR_fam"/>
</dbReference>
<keyword evidence="3" id="KW-1185">Reference proteome</keyword>
<evidence type="ECO:0000313" key="3">
    <source>
        <dbReference type="Proteomes" id="UP000006753"/>
    </source>
</evidence>
<gene>
    <name evidence="2" type="ORF">MBM_02907</name>
</gene>
<name>K1WLV6_MARBU</name>
<proteinExistence type="predicted"/>
<dbReference type="PANTHER" id="PTHR45458">
    <property type="entry name" value="SHORT-CHAIN DEHYDROGENASE/REDUCTASE SDR"/>
    <property type="match status" value="1"/>
</dbReference>
<dbReference type="HOGENOM" id="CLU_010194_9_1_1"/>
<feature type="compositionally biased region" description="Low complexity" evidence="1">
    <location>
        <begin position="139"/>
        <end position="148"/>
    </location>
</feature>
<dbReference type="PRINTS" id="PR00081">
    <property type="entry name" value="GDHRDH"/>
</dbReference>
<dbReference type="GO" id="GO:0016616">
    <property type="term" value="F:oxidoreductase activity, acting on the CH-OH group of donors, NAD or NADP as acceptor"/>
    <property type="evidence" value="ECO:0007669"/>
    <property type="project" value="TreeGrafter"/>
</dbReference>